<evidence type="ECO:0000256" key="1">
    <source>
        <dbReference type="SAM" id="Phobius"/>
    </source>
</evidence>
<sequence>MANRFALKVEKKMYRMFCLLVGFGFTISGGVSMIMYLNLLTTGYSYKEYTQFLMTRMECYLFIVGLLLIAIAIYFPSRNKKN</sequence>
<protein>
    <submittedName>
        <fullName evidence="2">Uncharacterized protein</fullName>
    </submittedName>
</protein>
<feature type="transmembrane region" description="Helical" evidence="1">
    <location>
        <begin position="16"/>
        <end position="40"/>
    </location>
</feature>
<evidence type="ECO:0000313" key="2">
    <source>
        <dbReference type="EMBL" id="MDQ0215669.1"/>
    </source>
</evidence>
<keyword evidence="1" id="KW-1133">Transmembrane helix</keyword>
<dbReference type="InterPro" id="IPR058887">
    <property type="entry name" value="YuzI-like"/>
</dbReference>
<feature type="transmembrane region" description="Helical" evidence="1">
    <location>
        <begin position="60"/>
        <end position="77"/>
    </location>
</feature>
<evidence type="ECO:0000313" key="3">
    <source>
        <dbReference type="Proteomes" id="UP001237207"/>
    </source>
</evidence>
<keyword evidence="3" id="KW-1185">Reference proteome</keyword>
<dbReference type="Proteomes" id="UP001237207">
    <property type="component" value="Unassembled WGS sequence"/>
</dbReference>
<dbReference type="RefSeq" id="WP_307257667.1">
    <property type="nucleotide sequence ID" value="NZ_JAUSUC010000024.1"/>
</dbReference>
<name>A0AAJ1SZS9_9BACI</name>
<proteinExistence type="predicted"/>
<reference evidence="2" key="1">
    <citation type="submission" date="2023-07" db="EMBL/GenBank/DDBJ databases">
        <title>Genomic Encyclopedia of Type Strains, Phase IV (KMG-IV): sequencing the most valuable type-strain genomes for metagenomic binning, comparative biology and taxonomic classification.</title>
        <authorList>
            <person name="Goeker M."/>
        </authorList>
    </citation>
    <scope>NUCLEOTIDE SEQUENCE</scope>
    <source>
        <strain evidence="2">DSM 23947</strain>
    </source>
</reference>
<gene>
    <name evidence="2" type="ORF">J2S13_002087</name>
</gene>
<organism evidence="2 3">
    <name type="scientific">Oikeobacillus pervagus</name>
    <dbReference type="NCBI Taxonomy" id="1325931"/>
    <lineage>
        <taxon>Bacteria</taxon>
        <taxon>Bacillati</taxon>
        <taxon>Bacillota</taxon>
        <taxon>Bacilli</taxon>
        <taxon>Bacillales</taxon>
        <taxon>Bacillaceae</taxon>
        <taxon>Oikeobacillus</taxon>
    </lineage>
</organism>
<comment type="caution">
    <text evidence="2">The sequence shown here is derived from an EMBL/GenBank/DDBJ whole genome shotgun (WGS) entry which is preliminary data.</text>
</comment>
<accession>A0AAJ1SZS9</accession>
<dbReference type="Pfam" id="PF26135">
    <property type="entry name" value="YuzI"/>
    <property type="match status" value="1"/>
</dbReference>
<dbReference type="EMBL" id="JAUSUC010000024">
    <property type="protein sequence ID" value="MDQ0215669.1"/>
    <property type="molecule type" value="Genomic_DNA"/>
</dbReference>
<keyword evidence="1" id="KW-0812">Transmembrane</keyword>
<dbReference type="AlphaFoldDB" id="A0AAJ1SZS9"/>
<keyword evidence="1" id="KW-0472">Membrane</keyword>